<dbReference type="RefSeq" id="WP_173200895.1">
    <property type="nucleotide sequence ID" value="NZ_JABFCX010000003.1"/>
</dbReference>
<dbReference type="PROSITE" id="PS51257">
    <property type="entry name" value="PROKAR_LIPOPROTEIN"/>
    <property type="match status" value="1"/>
</dbReference>
<dbReference type="Pfam" id="PF04402">
    <property type="entry name" value="SIMPL"/>
    <property type="match status" value="1"/>
</dbReference>
<dbReference type="PANTHER" id="PTHR34387">
    <property type="entry name" value="SLR1258 PROTEIN"/>
    <property type="match status" value="1"/>
</dbReference>
<organism evidence="1 2">
    <name type="scientific">Parvularcula mediterranea</name>
    <dbReference type="NCBI Taxonomy" id="2732508"/>
    <lineage>
        <taxon>Bacteria</taxon>
        <taxon>Pseudomonadati</taxon>
        <taxon>Pseudomonadota</taxon>
        <taxon>Alphaproteobacteria</taxon>
        <taxon>Parvularculales</taxon>
        <taxon>Parvularculaceae</taxon>
        <taxon>Parvularcula</taxon>
    </lineage>
</organism>
<dbReference type="PANTHER" id="PTHR34387:SF1">
    <property type="entry name" value="PERIPLASMIC IMMUNOGENIC PROTEIN"/>
    <property type="match status" value="1"/>
</dbReference>
<dbReference type="Proteomes" id="UP000536835">
    <property type="component" value="Unassembled WGS sequence"/>
</dbReference>
<protein>
    <submittedName>
        <fullName evidence="1">SIMPL domain-containing protein</fullName>
    </submittedName>
</protein>
<dbReference type="EMBL" id="JABFCX010000003">
    <property type="protein sequence ID" value="NNU17453.1"/>
    <property type="molecule type" value="Genomic_DNA"/>
</dbReference>
<dbReference type="GO" id="GO:0006974">
    <property type="term" value="P:DNA damage response"/>
    <property type="evidence" value="ECO:0007669"/>
    <property type="project" value="TreeGrafter"/>
</dbReference>
<comment type="caution">
    <text evidence="1">The sequence shown here is derived from an EMBL/GenBank/DDBJ whole genome shotgun (WGS) entry which is preliminary data.</text>
</comment>
<proteinExistence type="predicted"/>
<gene>
    <name evidence="1" type="ORF">HK107_14060</name>
</gene>
<dbReference type="InterPro" id="IPR007497">
    <property type="entry name" value="SIMPL/DUF541"/>
</dbReference>
<accession>A0A7Y3W6E5</accession>
<evidence type="ECO:0000313" key="1">
    <source>
        <dbReference type="EMBL" id="NNU17453.1"/>
    </source>
</evidence>
<reference evidence="1 2" key="1">
    <citation type="submission" date="2020-05" db="EMBL/GenBank/DDBJ databases">
        <title>Parvularcula mediterraneae sp. nov., isolated from polypropylene straw from shallow seawater of the seashore of Laganas in Zakynthos island, Greece.</title>
        <authorList>
            <person name="Szabo I."/>
            <person name="Al-Omari J."/>
            <person name="Rado J."/>
            <person name="Szerdahelyi G.S."/>
        </authorList>
    </citation>
    <scope>NUCLEOTIDE SEQUENCE [LARGE SCALE GENOMIC DNA]</scope>
    <source>
        <strain evidence="1 2">ZS-1/3</strain>
    </source>
</reference>
<dbReference type="Gene3D" id="3.30.110.170">
    <property type="entry name" value="Protein of unknown function (DUF541), domain 1"/>
    <property type="match status" value="1"/>
</dbReference>
<sequence length="238" mass="25005">MRGILLSAAVLTLITACTDDTIIQAAPPNRQINVTGEATVSAVPDIAMLSFTVRAQGASAAEAFAQSAEGMESVLGAVGQAGVAERDRQTGEIRLNPVFDYDERGRQNRNKIVGYEAFNTLTVRLRDIGKAGGVIDAAVRAGANGLDSFRLGIDDTTGLRDEARIAAVRDARRKAEAMAEAAGARLGDVITLSVSGGSRSPQPMMMRSMAMEADMPGPPIEAGEQDLRVTVNATFALK</sequence>
<dbReference type="InterPro" id="IPR052022">
    <property type="entry name" value="26kDa_periplasmic_antigen"/>
</dbReference>
<dbReference type="Gene3D" id="3.30.70.2970">
    <property type="entry name" value="Protein of unknown function (DUF541), domain 2"/>
    <property type="match status" value="1"/>
</dbReference>
<name>A0A7Y3W6E5_9PROT</name>
<dbReference type="AlphaFoldDB" id="A0A7Y3W6E5"/>
<keyword evidence="2" id="KW-1185">Reference proteome</keyword>
<evidence type="ECO:0000313" key="2">
    <source>
        <dbReference type="Proteomes" id="UP000536835"/>
    </source>
</evidence>